<evidence type="ECO:0000256" key="1">
    <source>
        <dbReference type="ARBA" id="ARBA00004141"/>
    </source>
</evidence>
<dbReference type="AlphaFoldDB" id="G2XB51"/>
<dbReference type="OMA" id="AIVFCCI"/>
<sequence>MKSEWTTGWAFFVGLLQGGFTMIGYGMVALICEEVPNPRREVPKGLVLSVLAMGITGLVYLIPILFVLPDVSLLLSVANGQPIDLLFKTVNGSVAGGFDLLFLLLGILLFAGVGAITAASRITYAFACDKAIPGHHIWSRVDRRLGVPIWSLRLTDAVNALLVCIYFGSSAAINGITGVRAVSLSTSYGLPVFPREVRPLYQHDLYHMERLLDGHFLHARGPASGCIDDELSQRCVRRLCRCKFAVVSCVRSAALPRPAPAGGRSVIVTLSFRQEHSYRFFLFSNF</sequence>
<evidence type="ECO:0000313" key="7">
    <source>
        <dbReference type="EMBL" id="EGY16025.1"/>
    </source>
</evidence>
<keyword evidence="3 6" id="KW-0812">Transmembrane</keyword>
<accession>G2XB51</accession>
<dbReference type="RefSeq" id="XP_009654389.1">
    <property type="nucleotide sequence ID" value="XM_009656094.1"/>
</dbReference>
<dbReference type="PANTHER" id="PTHR45649">
    <property type="entry name" value="AMINO-ACID PERMEASE BAT1"/>
    <property type="match status" value="1"/>
</dbReference>
<evidence type="ECO:0000256" key="3">
    <source>
        <dbReference type="ARBA" id="ARBA00022692"/>
    </source>
</evidence>
<organism evidence="7 8">
    <name type="scientific">Verticillium dahliae (strain VdLs.17 / ATCC MYA-4575 / FGSC 10137)</name>
    <name type="common">Verticillium wilt</name>
    <dbReference type="NCBI Taxonomy" id="498257"/>
    <lineage>
        <taxon>Eukaryota</taxon>
        <taxon>Fungi</taxon>
        <taxon>Dikarya</taxon>
        <taxon>Ascomycota</taxon>
        <taxon>Pezizomycotina</taxon>
        <taxon>Sordariomycetes</taxon>
        <taxon>Hypocreomycetidae</taxon>
        <taxon>Glomerellales</taxon>
        <taxon>Plectosphaerellaceae</taxon>
        <taxon>Verticillium</taxon>
    </lineage>
</organism>
<evidence type="ECO:0000256" key="5">
    <source>
        <dbReference type="ARBA" id="ARBA00023136"/>
    </source>
</evidence>
<dbReference type="HOGENOM" id="CLU_1050534_0_0_1"/>
<feature type="transmembrane region" description="Helical" evidence="6">
    <location>
        <begin position="100"/>
        <end position="120"/>
    </location>
</feature>
<dbReference type="Pfam" id="PF13520">
    <property type="entry name" value="AA_permease_2"/>
    <property type="match status" value="1"/>
</dbReference>
<dbReference type="Gene3D" id="1.20.1740.10">
    <property type="entry name" value="Amino acid/polyamine transporter I"/>
    <property type="match status" value="1"/>
</dbReference>
<evidence type="ECO:0000256" key="4">
    <source>
        <dbReference type="ARBA" id="ARBA00022989"/>
    </source>
</evidence>
<keyword evidence="8" id="KW-1185">Reference proteome</keyword>
<gene>
    <name evidence="7" type="ORF">VDAG_07189</name>
</gene>
<keyword evidence="2" id="KW-0813">Transport</keyword>
<dbReference type="eggNOG" id="KOG1289">
    <property type="taxonomic scope" value="Eukaryota"/>
</dbReference>
<comment type="subcellular location">
    <subcellularLocation>
        <location evidence="1">Membrane</location>
        <topology evidence="1">Multi-pass membrane protein</topology>
    </subcellularLocation>
</comment>
<dbReference type="PANTHER" id="PTHR45649:SF3">
    <property type="entry name" value="POLYAMINE TRANSPORTER TPO5"/>
    <property type="match status" value="1"/>
</dbReference>
<feature type="transmembrane region" description="Helical" evidence="6">
    <location>
        <begin position="12"/>
        <end position="33"/>
    </location>
</feature>
<proteinExistence type="predicted"/>
<keyword evidence="5 6" id="KW-0472">Membrane</keyword>
<reference evidence="7 8" key="1">
    <citation type="submission" date="2008-03" db="EMBL/GenBank/DDBJ databases">
        <title>The Genome Sequence of Verticillium dahliae VdLs.17.</title>
        <authorList>
            <consortium name="The Broad Institute Genome Sequencing Platform"/>
            <person name="Ma L.-J.J."/>
            <person name="Klosterman S.J."/>
            <person name="Subbarao K."/>
            <person name="Dobinson K."/>
            <person name="Veronese P."/>
            <person name="Kang S."/>
            <person name="Gold S.E."/>
            <person name="Young S."/>
            <person name="Jaffe D."/>
            <person name="Gnerre S."/>
            <person name="Berlin A."/>
            <person name="Heiman D."/>
            <person name="Hepburn T."/>
            <person name="Sykes S."/>
            <person name="Alvarado L."/>
            <person name="Kodira C.D."/>
            <person name="Lander E."/>
            <person name="Galagan J."/>
            <person name="Nusbaum C."/>
            <person name="Birren B."/>
        </authorList>
    </citation>
    <scope>NUCLEOTIDE SEQUENCE [LARGE SCALE GENOMIC DNA]</scope>
    <source>
        <strain evidence="8">VdLs.17 / ATCC MYA-4575 / FGSC 10137</strain>
    </source>
</reference>
<evidence type="ECO:0000256" key="2">
    <source>
        <dbReference type="ARBA" id="ARBA00022448"/>
    </source>
</evidence>
<dbReference type="KEGG" id="vda:VDAG_07189"/>
<dbReference type="GeneID" id="20708652"/>
<evidence type="ECO:0000313" key="8">
    <source>
        <dbReference type="Proteomes" id="UP000001611"/>
    </source>
</evidence>
<dbReference type="Proteomes" id="UP000001611">
    <property type="component" value="Unassembled WGS sequence"/>
</dbReference>
<feature type="transmembrane region" description="Helical" evidence="6">
    <location>
        <begin position="45"/>
        <end position="68"/>
    </location>
</feature>
<dbReference type="InParanoid" id="G2XB51"/>
<name>G2XB51_VERDV</name>
<protein>
    <submittedName>
        <fullName evidence="7">GabA permease</fullName>
    </submittedName>
</protein>
<dbReference type="InterPro" id="IPR002293">
    <property type="entry name" value="AA/rel_permease1"/>
</dbReference>
<keyword evidence="4 6" id="KW-1133">Transmembrane helix</keyword>
<dbReference type="GO" id="GO:0022857">
    <property type="term" value="F:transmembrane transporter activity"/>
    <property type="evidence" value="ECO:0007669"/>
    <property type="project" value="InterPro"/>
</dbReference>
<evidence type="ECO:0000256" key="6">
    <source>
        <dbReference type="SAM" id="Phobius"/>
    </source>
</evidence>
<dbReference type="GO" id="GO:0016020">
    <property type="term" value="C:membrane"/>
    <property type="evidence" value="ECO:0007669"/>
    <property type="project" value="UniProtKB-SubCell"/>
</dbReference>
<dbReference type="EMBL" id="DS572710">
    <property type="protein sequence ID" value="EGY16025.1"/>
    <property type="molecule type" value="Genomic_DNA"/>
</dbReference>
<reference evidence="8" key="2">
    <citation type="journal article" date="2011" name="PLoS Pathog.">
        <title>Comparative genomics yields insights into niche adaptation of plant vascular wilt pathogens.</title>
        <authorList>
            <person name="Klosterman S.J."/>
            <person name="Subbarao K.V."/>
            <person name="Kang S."/>
            <person name="Veronese P."/>
            <person name="Gold S.E."/>
            <person name="Thomma B.P.H.J."/>
            <person name="Chen Z."/>
            <person name="Henrissat B."/>
            <person name="Lee Y.-H."/>
            <person name="Park J."/>
            <person name="Garcia-Pedrajas M.D."/>
            <person name="Barbara D.J."/>
            <person name="Anchieta A."/>
            <person name="de Jonge R."/>
            <person name="Santhanam P."/>
            <person name="Maruthachalam K."/>
            <person name="Atallah Z."/>
            <person name="Amyotte S.G."/>
            <person name="Paz Z."/>
            <person name="Inderbitzin P."/>
            <person name="Hayes R.J."/>
            <person name="Heiman D.I."/>
            <person name="Young S."/>
            <person name="Zeng Q."/>
            <person name="Engels R."/>
            <person name="Galagan J."/>
            <person name="Cuomo C.A."/>
            <person name="Dobinson K.F."/>
            <person name="Ma L.-J."/>
        </authorList>
    </citation>
    <scope>NUCLEOTIDE SEQUENCE [LARGE SCALE GENOMIC DNA]</scope>
    <source>
        <strain evidence="8">VdLs.17 / ATCC MYA-4575 / FGSC 10137</strain>
    </source>
</reference>